<feature type="compositionally biased region" description="Low complexity" evidence="1">
    <location>
        <begin position="275"/>
        <end position="292"/>
    </location>
</feature>
<sequence>MARHRHAVSVRTDGLAAVLGPLLADPRIRSAALIDADSGMVLDVCGPDTAAGRYGSGRASEHDHRDEVRGAAHAEMVRIGFALAPGSGGVLGLVLEAGPDRHVLHTVPDPHGGRLALSVVVRGPDRVVAKVRKRLRAVSESALTAGPSVAVRPGSAGWTVPGAAGAQPAGSPAGPAPHGGPWRPGLAPDPHGPSHPGITGPAGPGPRTGRPGPDPHDPSPPRPATDAASPRPTAAASPTTSGPTTSGHSATSLPSAPSIPAALPAASTPAPPTADPVAPESTGTDGDAAAEGTGTGHRPIEATAPYAATAPSGPWTVPADRTVPGPTPPGPTTWPGQVAPLSAMLPSPRPRADGPEAPADPADPAPAER</sequence>
<dbReference type="EMBL" id="FOUY01000009">
    <property type="protein sequence ID" value="SFN17216.1"/>
    <property type="molecule type" value="Genomic_DNA"/>
</dbReference>
<name>A0A1I4WVJ8_PSUAM</name>
<feature type="compositionally biased region" description="Low complexity" evidence="1">
    <location>
        <begin position="161"/>
        <end position="173"/>
    </location>
</feature>
<keyword evidence="3" id="KW-1185">Reference proteome</keyword>
<accession>A0A1I4WVJ8</accession>
<organism evidence="2 3">
    <name type="scientific">Pseudonocardia ammonioxydans</name>
    <dbReference type="NCBI Taxonomy" id="260086"/>
    <lineage>
        <taxon>Bacteria</taxon>
        <taxon>Bacillati</taxon>
        <taxon>Actinomycetota</taxon>
        <taxon>Actinomycetes</taxon>
        <taxon>Pseudonocardiales</taxon>
        <taxon>Pseudonocardiaceae</taxon>
        <taxon>Pseudonocardia</taxon>
    </lineage>
</organism>
<evidence type="ECO:0000313" key="2">
    <source>
        <dbReference type="EMBL" id="SFN17216.1"/>
    </source>
</evidence>
<dbReference type="STRING" id="260086.SAMN05216207_1009104"/>
<feature type="compositionally biased region" description="Low complexity" evidence="1">
    <location>
        <begin position="224"/>
        <end position="268"/>
    </location>
</feature>
<proteinExistence type="predicted"/>
<feature type="compositionally biased region" description="Low complexity" evidence="1">
    <location>
        <begin position="195"/>
        <end position="211"/>
    </location>
</feature>
<dbReference type="AlphaFoldDB" id="A0A1I4WVJ8"/>
<feature type="region of interest" description="Disordered" evidence="1">
    <location>
        <begin position="159"/>
        <end position="369"/>
    </location>
</feature>
<dbReference type="Proteomes" id="UP000199614">
    <property type="component" value="Unassembled WGS sequence"/>
</dbReference>
<evidence type="ECO:0000313" key="3">
    <source>
        <dbReference type="Proteomes" id="UP000199614"/>
    </source>
</evidence>
<evidence type="ECO:0000256" key="1">
    <source>
        <dbReference type="SAM" id="MobiDB-lite"/>
    </source>
</evidence>
<gene>
    <name evidence="2" type="ORF">SAMN05216207_1009104</name>
</gene>
<reference evidence="2 3" key="1">
    <citation type="submission" date="2016-10" db="EMBL/GenBank/DDBJ databases">
        <authorList>
            <person name="de Groot N.N."/>
        </authorList>
    </citation>
    <scope>NUCLEOTIDE SEQUENCE [LARGE SCALE GENOMIC DNA]</scope>
    <source>
        <strain evidence="2 3">CGMCC 4.1877</strain>
    </source>
</reference>
<protein>
    <submittedName>
        <fullName evidence="2">Uncharacterized protein</fullName>
    </submittedName>
</protein>